<dbReference type="AlphaFoldDB" id="A0A9W4UIS8"/>
<keyword evidence="1" id="KW-0472">Membrane</keyword>
<keyword evidence="1" id="KW-1133">Transmembrane helix</keyword>
<evidence type="ECO:0000313" key="2">
    <source>
        <dbReference type="EMBL" id="CAI6337358.1"/>
    </source>
</evidence>
<comment type="caution">
    <text evidence="2">The sequence shown here is derived from an EMBL/GenBank/DDBJ whole genome shotgun (WGS) entry which is preliminary data.</text>
</comment>
<gene>
    <name evidence="2" type="ORF">PDIGIT_LOCUS10470</name>
</gene>
<dbReference type="Proteomes" id="UP001152607">
    <property type="component" value="Unassembled WGS sequence"/>
</dbReference>
<accession>A0A9W4UIS8</accession>
<keyword evidence="1" id="KW-0812">Transmembrane</keyword>
<dbReference type="EMBL" id="CAOQHR010000007">
    <property type="protein sequence ID" value="CAI6337358.1"/>
    <property type="molecule type" value="Genomic_DNA"/>
</dbReference>
<sequence length="238" mass="26586">MKPRVAPALTSDLSINHVDIYQSHYRLLIVLLLVLCLSVFLFVWPEISYLVACMTITSATFCQCNHTLIASLVTTLHVYKAAARNKPAYHAQCRNTRNTLNTSSFISQVVLAYDKKPKNNYKAVSWRKLLIVVRNCMVGARALLSESFVPVRPWPMARQRSSMIDCIGCNRHEGTTVPGVRSICRFPSAIKVAPVNLIRKHPPENKPGGPSRNSLQATSSTLCIHFSNQTLDYSSILT</sequence>
<evidence type="ECO:0000256" key="1">
    <source>
        <dbReference type="SAM" id="Phobius"/>
    </source>
</evidence>
<keyword evidence="3" id="KW-1185">Reference proteome</keyword>
<organism evidence="2 3">
    <name type="scientific">Periconia digitata</name>
    <dbReference type="NCBI Taxonomy" id="1303443"/>
    <lineage>
        <taxon>Eukaryota</taxon>
        <taxon>Fungi</taxon>
        <taxon>Dikarya</taxon>
        <taxon>Ascomycota</taxon>
        <taxon>Pezizomycotina</taxon>
        <taxon>Dothideomycetes</taxon>
        <taxon>Pleosporomycetidae</taxon>
        <taxon>Pleosporales</taxon>
        <taxon>Massarineae</taxon>
        <taxon>Periconiaceae</taxon>
        <taxon>Periconia</taxon>
    </lineage>
</organism>
<protein>
    <submittedName>
        <fullName evidence="2">Uncharacterized protein</fullName>
    </submittedName>
</protein>
<name>A0A9W4UIS8_9PLEO</name>
<proteinExistence type="predicted"/>
<feature type="transmembrane region" description="Helical" evidence="1">
    <location>
        <begin position="25"/>
        <end position="44"/>
    </location>
</feature>
<evidence type="ECO:0000313" key="3">
    <source>
        <dbReference type="Proteomes" id="UP001152607"/>
    </source>
</evidence>
<reference evidence="2" key="1">
    <citation type="submission" date="2023-01" db="EMBL/GenBank/DDBJ databases">
        <authorList>
            <person name="Van Ghelder C."/>
            <person name="Rancurel C."/>
        </authorList>
    </citation>
    <scope>NUCLEOTIDE SEQUENCE</scope>
    <source>
        <strain evidence="2">CNCM I-4278</strain>
    </source>
</reference>